<comment type="catalytic activity">
    <reaction evidence="6">
        <text>a 2'-deoxyadenosine in DNA + S-adenosyl-L-methionine = an N(6)-methyl-2'-deoxyadenosine in DNA + S-adenosyl-L-homocysteine + H(+)</text>
        <dbReference type="Rhea" id="RHEA:15197"/>
        <dbReference type="Rhea" id="RHEA-COMP:12418"/>
        <dbReference type="Rhea" id="RHEA-COMP:12419"/>
        <dbReference type="ChEBI" id="CHEBI:15378"/>
        <dbReference type="ChEBI" id="CHEBI:57856"/>
        <dbReference type="ChEBI" id="CHEBI:59789"/>
        <dbReference type="ChEBI" id="CHEBI:90615"/>
        <dbReference type="ChEBI" id="CHEBI:90616"/>
        <dbReference type="EC" id="2.1.1.72"/>
    </reaction>
</comment>
<keyword evidence="3 8" id="KW-0489">Methyltransferase</keyword>
<dbReference type="OrthoDB" id="9816043at2"/>
<dbReference type="InterPro" id="IPR002052">
    <property type="entry name" value="DNA_methylase_N6_adenine_CS"/>
</dbReference>
<dbReference type="RefSeq" id="WP_126780447.1">
    <property type="nucleotide sequence ID" value="NZ_PIQC01000003.1"/>
</dbReference>
<dbReference type="Pfam" id="PF01555">
    <property type="entry name" value="N6_N4_Mtase"/>
    <property type="match status" value="1"/>
</dbReference>
<dbReference type="Proteomes" id="UP000288058">
    <property type="component" value="Unassembled WGS sequence"/>
</dbReference>
<dbReference type="GO" id="GO:0003677">
    <property type="term" value="F:DNA binding"/>
    <property type="evidence" value="ECO:0007669"/>
    <property type="project" value="InterPro"/>
</dbReference>
<keyword evidence="9" id="KW-1185">Reference proteome</keyword>
<organism evidence="8 9">
    <name type="scientific">Idiomarina ramblicola</name>
    <dbReference type="NCBI Taxonomy" id="263724"/>
    <lineage>
        <taxon>Bacteria</taxon>
        <taxon>Pseudomonadati</taxon>
        <taxon>Pseudomonadota</taxon>
        <taxon>Gammaproteobacteria</taxon>
        <taxon>Alteromonadales</taxon>
        <taxon>Idiomarinaceae</taxon>
        <taxon>Idiomarina</taxon>
    </lineage>
</organism>
<feature type="domain" description="DNA methylase N-4/N-6" evidence="7">
    <location>
        <begin position="66"/>
        <end position="407"/>
    </location>
</feature>
<evidence type="ECO:0000259" key="7">
    <source>
        <dbReference type="Pfam" id="PF01555"/>
    </source>
</evidence>
<evidence type="ECO:0000256" key="3">
    <source>
        <dbReference type="ARBA" id="ARBA00022603"/>
    </source>
</evidence>
<name>A0A432Z1A3_9GAMM</name>
<proteinExistence type="inferred from homology"/>
<reference evidence="9" key="1">
    <citation type="journal article" date="2018" name="Front. Microbiol.">
        <title>Genome-Based Analysis Reveals the Taxonomy and Diversity of the Family Idiomarinaceae.</title>
        <authorList>
            <person name="Liu Y."/>
            <person name="Lai Q."/>
            <person name="Shao Z."/>
        </authorList>
    </citation>
    <scope>NUCLEOTIDE SEQUENCE [LARGE SCALE GENOMIC DNA]</scope>
    <source>
        <strain evidence="9">R22</strain>
    </source>
</reference>
<keyword evidence="5" id="KW-0949">S-adenosyl-L-methionine</keyword>
<dbReference type="Gene3D" id="3.40.50.150">
    <property type="entry name" value="Vaccinia Virus protein VP39"/>
    <property type="match status" value="1"/>
</dbReference>
<evidence type="ECO:0000256" key="6">
    <source>
        <dbReference type="ARBA" id="ARBA00047942"/>
    </source>
</evidence>
<gene>
    <name evidence="8" type="ORF">CWI78_03845</name>
</gene>
<dbReference type="AlphaFoldDB" id="A0A432Z1A3"/>
<evidence type="ECO:0000256" key="4">
    <source>
        <dbReference type="ARBA" id="ARBA00022679"/>
    </source>
</evidence>
<dbReference type="GO" id="GO:0009007">
    <property type="term" value="F:site-specific DNA-methyltransferase (adenine-specific) activity"/>
    <property type="evidence" value="ECO:0007669"/>
    <property type="project" value="UniProtKB-EC"/>
</dbReference>
<dbReference type="PRINTS" id="PR00506">
    <property type="entry name" value="D21N6MTFRASE"/>
</dbReference>
<dbReference type="EMBL" id="PIQC01000003">
    <property type="protein sequence ID" value="RUO71657.1"/>
    <property type="molecule type" value="Genomic_DNA"/>
</dbReference>
<dbReference type="GO" id="GO:0008170">
    <property type="term" value="F:N-methyltransferase activity"/>
    <property type="evidence" value="ECO:0007669"/>
    <property type="project" value="InterPro"/>
</dbReference>
<protein>
    <recommendedName>
        <fullName evidence="2">site-specific DNA-methyltransferase (adenine-specific)</fullName>
        <ecNumber evidence="2">2.1.1.72</ecNumber>
    </recommendedName>
</protein>
<comment type="caution">
    <text evidence="8">The sequence shown here is derived from an EMBL/GenBank/DDBJ whole genome shotgun (WGS) entry which is preliminary data.</text>
</comment>
<dbReference type="SUPFAM" id="SSF53335">
    <property type="entry name" value="S-adenosyl-L-methionine-dependent methyltransferases"/>
    <property type="match status" value="1"/>
</dbReference>
<dbReference type="InterPro" id="IPR002941">
    <property type="entry name" value="DNA_methylase_N4/N6"/>
</dbReference>
<dbReference type="InterPro" id="IPR029063">
    <property type="entry name" value="SAM-dependent_MTases_sf"/>
</dbReference>
<sequence length="624" mass="71165">MPTLDFKGKQFVYSHHLSVPFREIKVIPEKSLPEEGKKPSLDNNLIIHGDNLEALKALLPTHAGKVDCIFIDPPYNTGNEGWCYNDNVRSPLMQEWLKKSANPVDGEDMERHDKWLCMMWPRLQLLKELLSDTGAIFMTIDDHEANRLEAIGEEIFGSENNLGRIVVRLNPKGRHLDQFLAKTHEYVLVFTKNIQLAQLSGVDKDEDMLSDYDKEDENGLYRHIELRNRNSAFNPDTRPKLYYPIYVNPETKRVSLKKDDEFCDEALPLDGSGSPTCWTWGKVKFEQENHLLVASKTREGHWRVFRKDYLNKDGSEVKTKPKTIWLDPDLNMDESRKVVSRIFGKNIFDFPKPVPLVEKILQMATSKNSIVLDSFAGSGTTAHAVLSSNDKDNGNRKFILIECENYADELTAERVRRVMNGYPYQGTEKKELYSESITWSRFQKKQPKIIEEISNIEAQNQSNFDKINKSLKDGQLIVTGERKVEKTAAGLGGSFAYCSLGEPIRVESLLSGSGMPSFESLSRYVFYTATGKSLQEVAKVSADGFIGETDLFRVHLFYRPEADWLRSNEAALNAEKIAAITSNNPTKKRTIVFAVAKFMSQKELTEHRIEFCQLPYAIHRIMGA</sequence>
<dbReference type="EC" id="2.1.1.72" evidence="2"/>
<accession>A0A432Z1A3</accession>
<evidence type="ECO:0000313" key="8">
    <source>
        <dbReference type="EMBL" id="RUO71657.1"/>
    </source>
</evidence>
<evidence type="ECO:0000256" key="2">
    <source>
        <dbReference type="ARBA" id="ARBA00011900"/>
    </source>
</evidence>
<dbReference type="PROSITE" id="PS00092">
    <property type="entry name" value="N6_MTASE"/>
    <property type="match status" value="1"/>
</dbReference>
<evidence type="ECO:0000256" key="1">
    <source>
        <dbReference type="ARBA" id="ARBA00006594"/>
    </source>
</evidence>
<dbReference type="InterPro" id="IPR002295">
    <property type="entry name" value="N4/N6-MTase_EcoPI_Mod-like"/>
</dbReference>
<comment type="similarity">
    <text evidence="1">Belongs to the N(4)/N(6)-methyltransferase family.</text>
</comment>
<dbReference type="GO" id="GO:0032259">
    <property type="term" value="P:methylation"/>
    <property type="evidence" value="ECO:0007669"/>
    <property type="project" value="UniProtKB-KW"/>
</dbReference>
<evidence type="ECO:0000256" key="5">
    <source>
        <dbReference type="ARBA" id="ARBA00022691"/>
    </source>
</evidence>
<evidence type="ECO:0000313" key="9">
    <source>
        <dbReference type="Proteomes" id="UP000288058"/>
    </source>
</evidence>
<keyword evidence="4 8" id="KW-0808">Transferase</keyword>